<dbReference type="AlphaFoldDB" id="A0A8T1BR01"/>
<feature type="domain" description="DDE Tnp4" evidence="3">
    <location>
        <begin position="17"/>
        <end position="85"/>
    </location>
</feature>
<dbReference type="EMBL" id="RCMI01000484">
    <property type="protein sequence ID" value="KAG2908746.1"/>
    <property type="molecule type" value="Genomic_DNA"/>
</dbReference>
<proteinExistence type="predicted"/>
<comment type="cofactor">
    <cofactor evidence="1">
        <name>a divalent metal cation</name>
        <dbReference type="ChEBI" id="CHEBI:60240"/>
    </cofactor>
</comment>
<gene>
    <name evidence="4" type="ORF">PC115_g13502</name>
    <name evidence="5" type="ORF">PC118_g15040</name>
    <name evidence="6" type="ORF">PC129_g13301</name>
</gene>
<evidence type="ECO:0000259" key="3">
    <source>
        <dbReference type="Pfam" id="PF13359"/>
    </source>
</evidence>
<accession>A0A8T1BR01</accession>
<keyword evidence="2" id="KW-0479">Metal-binding</keyword>
<dbReference type="Pfam" id="PF13359">
    <property type="entry name" value="DDE_Tnp_4"/>
    <property type="match status" value="1"/>
</dbReference>
<dbReference type="Proteomes" id="UP000697107">
    <property type="component" value="Unassembled WGS sequence"/>
</dbReference>
<evidence type="ECO:0000256" key="1">
    <source>
        <dbReference type="ARBA" id="ARBA00001968"/>
    </source>
</evidence>
<organism evidence="4 7">
    <name type="scientific">Phytophthora cactorum</name>
    <dbReference type="NCBI Taxonomy" id="29920"/>
    <lineage>
        <taxon>Eukaryota</taxon>
        <taxon>Sar</taxon>
        <taxon>Stramenopiles</taxon>
        <taxon>Oomycota</taxon>
        <taxon>Peronosporomycetes</taxon>
        <taxon>Peronosporales</taxon>
        <taxon>Peronosporaceae</taxon>
        <taxon>Phytophthora</taxon>
    </lineage>
</organism>
<dbReference type="EMBL" id="RCMV01000529">
    <property type="protein sequence ID" value="KAG3215820.1"/>
    <property type="molecule type" value="Genomic_DNA"/>
</dbReference>
<name>A0A8T1BR01_9STRA</name>
<evidence type="ECO:0000313" key="5">
    <source>
        <dbReference type="EMBL" id="KAG2973565.1"/>
    </source>
</evidence>
<evidence type="ECO:0000256" key="2">
    <source>
        <dbReference type="ARBA" id="ARBA00022723"/>
    </source>
</evidence>
<comment type="caution">
    <text evidence="4">The sequence shown here is derived from an EMBL/GenBank/DDBJ whole genome shotgun (WGS) entry which is preliminary data.</text>
</comment>
<evidence type="ECO:0000313" key="7">
    <source>
        <dbReference type="Proteomes" id="UP000774804"/>
    </source>
</evidence>
<dbReference type="InterPro" id="IPR027806">
    <property type="entry name" value="HARBI1_dom"/>
</dbReference>
<dbReference type="Proteomes" id="UP000760860">
    <property type="component" value="Unassembled WGS sequence"/>
</dbReference>
<dbReference type="Proteomes" id="UP000774804">
    <property type="component" value="Unassembled WGS sequence"/>
</dbReference>
<evidence type="ECO:0000313" key="6">
    <source>
        <dbReference type="EMBL" id="KAG3215820.1"/>
    </source>
</evidence>
<dbReference type="EMBL" id="RCML01000569">
    <property type="protein sequence ID" value="KAG2973565.1"/>
    <property type="molecule type" value="Genomic_DNA"/>
</dbReference>
<reference evidence="4" key="1">
    <citation type="submission" date="2018-10" db="EMBL/GenBank/DDBJ databases">
        <title>Effector identification in a new, highly contiguous assembly of the strawberry crown rot pathogen Phytophthora cactorum.</title>
        <authorList>
            <person name="Armitage A.D."/>
            <person name="Nellist C.F."/>
            <person name="Bates H."/>
            <person name="Vickerstaff R.J."/>
            <person name="Harrison R.J."/>
        </authorList>
    </citation>
    <scope>NUCLEOTIDE SEQUENCE</scope>
    <source>
        <strain evidence="4">4032</strain>
        <strain evidence="5">P415</strain>
        <strain evidence="6">P421</strain>
    </source>
</reference>
<sequence>MTSFAAVKGFPFACGAIDGSRFEIKRPAEYEGWYCKDYYPAINMQAVCDSKRRFMDYEMCPGSYSDKKTWSISKLGLSAANVLPGSSISCSSSTSAKGVDRSGVDCSCEPSVDAVVCALRYSCGAARRDPHAVLSCETWPSILRESVRKL</sequence>
<evidence type="ECO:0000313" key="4">
    <source>
        <dbReference type="EMBL" id="KAG2908746.1"/>
    </source>
</evidence>
<protein>
    <recommendedName>
        <fullName evidence="3">DDE Tnp4 domain-containing protein</fullName>
    </recommendedName>
</protein>
<dbReference type="GO" id="GO:0046872">
    <property type="term" value="F:metal ion binding"/>
    <property type="evidence" value="ECO:0007669"/>
    <property type="project" value="UniProtKB-KW"/>
</dbReference>